<sequence>MVPRDVHLVNWLGSLDRDPDLCHTIKVKQMQSMQTEFADYVATQDARNTIRLNVTKYCLMLCDALTQDAPQSGSNYGFYLDSMGRKYHKIFMTINGKRDSIHAFIDKTTGEVYKPASIKAPAKGVRFNLLIIQEREFVLHNCDWSGGYLYRNAYYQGA</sequence>
<organism evidence="1">
    <name type="scientific">Cyanophage S-RIM14</name>
    <dbReference type="NCBI Taxonomy" id="1278423"/>
    <lineage>
        <taxon>Viruses</taxon>
        <taxon>Duplodnaviria</taxon>
        <taxon>Heunggongvirae</taxon>
        <taxon>Uroviricota</taxon>
        <taxon>Caudoviricetes</taxon>
        <taxon>Pantevenvirales</taxon>
        <taxon>Kyanoviridae</taxon>
        <taxon>Ahtivirus</taxon>
        <taxon>Ahtivirus sagseatwo</taxon>
    </lineage>
</organism>
<dbReference type="InterPro" id="IPR056134">
    <property type="entry name" value="DUF7717"/>
</dbReference>
<accession>A0A1D7SJ23</accession>
<evidence type="ECO:0000313" key="3">
    <source>
        <dbReference type="Proteomes" id="UP000225271"/>
    </source>
</evidence>
<protein>
    <submittedName>
        <fullName evidence="1">Uncharacterized protein</fullName>
    </submittedName>
</protein>
<evidence type="ECO:0000313" key="2">
    <source>
        <dbReference type="EMBL" id="AOO14903.1"/>
    </source>
</evidence>
<evidence type="ECO:0000313" key="1">
    <source>
        <dbReference type="EMBL" id="AOO13603.1"/>
    </source>
</evidence>
<dbReference type="EMBL" id="KX349306">
    <property type="protein sequence ID" value="AOO14903.1"/>
    <property type="molecule type" value="Genomic_DNA"/>
</dbReference>
<dbReference type="Proteomes" id="UP000225271">
    <property type="component" value="Segment"/>
</dbReference>
<reference evidence="1 3" key="1">
    <citation type="journal article" date="2016" name="Environ. Microbiol.">
        <title>Genomic diversification of marine cyanophages into stable ecotypes.</title>
        <authorList>
            <person name="Marston M.F."/>
            <person name="Martiny J.B."/>
        </authorList>
    </citation>
    <scope>NUCLEOTIDE SEQUENCE</scope>
    <source>
        <strain evidence="1">Np_11_1211</strain>
        <strain evidence="2">W1_23_0910</strain>
    </source>
</reference>
<name>A0A1D7SJ23_9CAUD</name>
<dbReference type="EMBL" id="KX349300">
    <property type="protein sequence ID" value="AOO13603.1"/>
    <property type="molecule type" value="Genomic_DNA"/>
</dbReference>
<gene>
    <name evidence="1" type="ORF">Np111211_057</name>
    <name evidence="2" type="ORF">W1230910_057</name>
</gene>
<dbReference type="Pfam" id="PF24835">
    <property type="entry name" value="DUF7717"/>
    <property type="match status" value="1"/>
</dbReference>
<proteinExistence type="predicted"/>
<dbReference type="Proteomes" id="UP000223981">
    <property type="component" value="Segment"/>
</dbReference>